<accession>A0A1L7LLU5</accession>
<dbReference type="GO" id="GO:0003677">
    <property type="term" value="F:DNA binding"/>
    <property type="evidence" value="ECO:0007669"/>
    <property type="project" value="InterPro"/>
</dbReference>
<dbReference type="Gene3D" id="1.10.260.40">
    <property type="entry name" value="lambda repressor-like DNA-binding domains"/>
    <property type="match status" value="1"/>
</dbReference>
<dbReference type="EMBL" id="AP014612">
    <property type="protein sequence ID" value="BAQ25174.1"/>
    <property type="molecule type" value="Genomic_DNA"/>
</dbReference>
<dbReference type="SUPFAM" id="SSF47413">
    <property type="entry name" value="lambda repressor-like DNA-binding domains"/>
    <property type="match status" value="1"/>
</dbReference>
<organism evidence="2 3">
    <name type="scientific">Streptococcus troglodytae</name>
    <dbReference type="NCBI Taxonomy" id="1111760"/>
    <lineage>
        <taxon>Bacteria</taxon>
        <taxon>Bacillati</taxon>
        <taxon>Bacillota</taxon>
        <taxon>Bacilli</taxon>
        <taxon>Lactobacillales</taxon>
        <taxon>Streptococcaceae</taxon>
        <taxon>Streptococcus</taxon>
    </lineage>
</organism>
<evidence type="ECO:0000313" key="2">
    <source>
        <dbReference type="EMBL" id="BAQ25174.1"/>
    </source>
</evidence>
<name>A0A1L7LLU5_9STRE</name>
<dbReference type="KEGG" id="strg:SRT_19130"/>
<protein>
    <submittedName>
        <fullName evidence="2">Pleiotropic regulator of exopolysaccharide synthesis, competence and biofilm formation Ftr, XRE family</fullName>
    </submittedName>
</protein>
<sequence length="46" mass="5326">MFSSQKLKERRKKLGLSQAQTADKLGISRPSYFNWEIGKTKPNQKT</sequence>
<dbReference type="CDD" id="cd00093">
    <property type="entry name" value="HTH_XRE"/>
    <property type="match status" value="1"/>
</dbReference>
<dbReference type="InterPro" id="IPR010982">
    <property type="entry name" value="Lambda_DNA-bd_dom_sf"/>
</dbReference>
<keyword evidence="3" id="KW-1185">Reference proteome</keyword>
<dbReference type="Proteomes" id="UP000217758">
    <property type="component" value="Chromosome"/>
</dbReference>
<dbReference type="InterPro" id="IPR001387">
    <property type="entry name" value="Cro/C1-type_HTH"/>
</dbReference>
<feature type="domain" description="HTH cro/C1-type" evidence="1">
    <location>
        <begin position="7"/>
        <end position="46"/>
    </location>
</feature>
<evidence type="ECO:0000259" key="1">
    <source>
        <dbReference type="PROSITE" id="PS50943"/>
    </source>
</evidence>
<evidence type="ECO:0000313" key="3">
    <source>
        <dbReference type="Proteomes" id="UP000217758"/>
    </source>
</evidence>
<dbReference type="AlphaFoldDB" id="A0A1L7LLU5"/>
<proteinExistence type="predicted"/>
<dbReference type="Pfam" id="PF01381">
    <property type="entry name" value="HTH_3"/>
    <property type="match status" value="1"/>
</dbReference>
<dbReference type="PROSITE" id="PS50943">
    <property type="entry name" value="HTH_CROC1"/>
    <property type="match status" value="1"/>
</dbReference>
<reference evidence="2 3" key="1">
    <citation type="journal article" date="2016" name="Microbiol. Immunol.">
        <title>Complete genome sequence of Streptococcus troglodytae TKU31 isolated from the oral cavity of a chimpanzee (Pan troglodytes).</title>
        <authorList>
            <person name="Okamoto M."/>
            <person name="Naito M."/>
            <person name="Miyanohara M."/>
            <person name="Imai S."/>
            <person name="Nomura Y."/>
            <person name="Saito W."/>
            <person name="Momoi Y."/>
            <person name="Takada K."/>
            <person name="Miyabe-Nishiwaki T."/>
            <person name="Tomonaga M."/>
            <person name="Hanada N."/>
        </authorList>
    </citation>
    <scope>NUCLEOTIDE SEQUENCE [LARGE SCALE GENOMIC DNA]</scope>
    <source>
        <strain evidence="3">TKU 31</strain>
    </source>
</reference>
<gene>
    <name evidence="2" type="ORF">SRT_19130</name>
</gene>